<feature type="region of interest" description="Disordered" evidence="1">
    <location>
        <begin position="478"/>
        <end position="501"/>
    </location>
</feature>
<keyword evidence="2" id="KW-0812">Transmembrane</keyword>
<evidence type="ECO:0000313" key="4">
    <source>
        <dbReference type="Proteomes" id="UP000507470"/>
    </source>
</evidence>
<evidence type="ECO:0000313" key="3">
    <source>
        <dbReference type="EMBL" id="CAC5381138.1"/>
    </source>
</evidence>
<evidence type="ECO:0000256" key="2">
    <source>
        <dbReference type="SAM" id="Phobius"/>
    </source>
</evidence>
<reference evidence="3 4" key="1">
    <citation type="submission" date="2020-06" db="EMBL/GenBank/DDBJ databases">
        <authorList>
            <person name="Li R."/>
            <person name="Bekaert M."/>
        </authorList>
    </citation>
    <scope>NUCLEOTIDE SEQUENCE [LARGE SCALE GENOMIC DNA]</scope>
    <source>
        <strain evidence="4">wild</strain>
    </source>
</reference>
<accession>A0A6J8BB30</accession>
<evidence type="ECO:0008006" key="5">
    <source>
        <dbReference type="Google" id="ProtNLM"/>
    </source>
</evidence>
<sequence length="513" mass="58612">MDQFQILVSVFLTLWKSEELTMQHVTFSNTKKSWKSAVNHCSLKGGVLESNVTLLREQDEFKTTGEDVWIGKLKTLTNWTYIRGCYSINGNLQHFQLELSNTVQLQCQMLCVKYKFYSVKAAVCYCIENISSFVRSANCNCVGCYKVWEHQLPDFGTADKKSKCIASFSCDGENFERRYRRCSEKNYVICDNDVELGYVYDDYKAAAKECERQGSFIKWHSDNLCNSTGLPKYWTSGTRHYETFVIKKAYFIENLQPDKCFKLKDDEKEKEETDCNDKQLNFFCRFEKSEDASVQSDDSGNIAAGTVTAIIVVIAVISVLVFIHRRWLSRKKPTSHESQNNICLQVTVGLPSNNETSKAPVYHEIDSENFGTHSGKLNSSRAVNNITYDQSANSYNLTNLNSIAHQQKDDKNDYDMAKVINVSGNFSEGANSSNYCLAKPMTNNTEEESDPYDINKDYDHLNNVIKKEDPITKVYDHLPTTNTEDPTYDHSNLTSASDNGDYYDHFKIDGNHD</sequence>
<keyword evidence="2" id="KW-0472">Membrane</keyword>
<keyword evidence="2" id="KW-1133">Transmembrane helix</keyword>
<evidence type="ECO:0000256" key="1">
    <source>
        <dbReference type="SAM" id="MobiDB-lite"/>
    </source>
</evidence>
<protein>
    <recommendedName>
        <fullName evidence="5">C-type lectin domain-containing protein</fullName>
    </recommendedName>
</protein>
<name>A0A6J8BB30_MYTCO</name>
<feature type="transmembrane region" description="Helical" evidence="2">
    <location>
        <begin position="302"/>
        <end position="323"/>
    </location>
</feature>
<dbReference type="AlphaFoldDB" id="A0A6J8BB30"/>
<feature type="compositionally biased region" description="Polar residues" evidence="1">
    <location>
        <begin position="479"/>
        <end position="498"/>
    </location>
</feature>
<dbReference type="Proteomes" id="UP000507470">
    <property type="component" value="Unassembled WGS sequence"/>
</dbReference>
<proteinExistence type="predicted"/>
<gene>
    <name evidence="3" type="ORF">MCOR_17049</name>
</gene>
<dbReference type="EMBL" id="CACVKT020003001">
    <property type="protein sequence ID" value="CAC5381138.1"/>
    <property type="molecule type" value="Genomic_DNA"/>
</dbReference>
<organism evidence="3 4">
    <name type="scientific">Mytilus coruscus</name>
    <name type="common">Sea mussel</name>
    <dbReference type="NCBI Taxonomy" id="42192"/>
    <lineage>
        <taxon>Eukaryota</taxon>
        <taxon>Metazoa</taxon>
        <taxon>Spiralia</taxon>
        <taxon>Lophotrochozoa</taxon>
        <taxon>Mollusca</taxon>
        <taxon>Bivalvia</taxon>
        <taxon>Autobranchia</taxon>
        <taxon>Pteriomorphia</taxon>
        <taxon>Mytilida</taxon>
        <taxon>Mytiloidea</taxon>
        <taxon>Mytilidae</taxon>
        <taxon>Mytilinae</taxon>
        <taxon>Mytilus</taxon>
    </lineage>
</organism>
<keyword evidence="4" id="KW-1185">Reference proteome</keyword>